<dbReference type="Proteomes" id="UP001189429">
    <property type="component" value="Unassembled WGS sequence"/>
</dbReference>
<sequence>MAFNSWLEAASQVELVQTCIGQHESGLDCGNGFVELTVRMKRDTFRQLLAQTPGVTDVKDLPAKAGAGHECKHNVAVSSKRLRTPLEFELTRHGHVASQRQPVVTAQFLHVNAWEPAMLEEGYRILNLAVGSFAKFPEMFASMRTQHVRWWNERLQISEIAKVEDVVELAKHAPGAVHLQDVLGASAEQRMEGKSGKGWHHANAEKNFGGIWHGSGWYDVTPENALHPSAGQLTSSDLATMRRLKDSGPERSRHDLAGETLELLDEDGHLYQGMKMRMKWALFNVHTLHWSNVSKDTLTAISREAVAFGKKLKNNQPWCGEDPELTQTKFRVLLSSLPDECYQKYPRGMRTAQVVSLCGLFEMLGQEYTAKDIYDYWLSSRVVAAKYRRPGMETSSHTLQRQVALEHRGQEQHLSEEFASAFGLSADRMPASGSKRLELIGRAIGSKILERDMHPWAQFKPVPAGGISCMSMGWEVLKTTLLQWDDMSLAHLGADVREAVSKSAGGACAGCVGQPLYTCMGSRTVARDGQPVAAGTQDAIQICCGNTALLSKNFQLPEGQTAWLCQDCHNDQSPVHNGIANRLIRLFPLVETTSGKLPVFIPSEGPACLLALFHAPEEWSFPTLAHDWDDGQPTQFRDVYLRGDAMEPVKVVLNQVPRFVYEYEDSNVVWNIAGRYQGVKPEEFKPDRRYAQ</sequence>
<evidence type="ECO:0000313" key="1">
    <source>
        <dbReference type="EMBL" id="CAK0878942.1"/>
    </source>
</evidence>
<proteinExistence type="predicted"/>
<gene>
    <name evidence="1" type="ORF">PCOR1329_LOCUS62540</name>
</gene>
<organism evidence="1 2">
    <name type="scientific">Prorocentrum cordatum</name>
    <dbReference type="NCBI Taxonomy" id="2364126"/>
    <lineage>
        <taxon>Eukaryota</taxon>
        <taxon>Sar</taxon>
        <taxon>Alveolata</taxon>
        <taxon>Dinophyceae</taxon>
        <taxon>Prorocentrales</taxon>
        <taxon>Prorocentraceae</taxon>
        <taxon>Prorocentrum</taxon>
    </lineage>
</organism>
<protein>
    <submittedName>
        <fullName evidence="1">Uncharacterized protein</fullName>
    </submittedName>
</protein>
<comment type="caution">
    <text evidence="1">The sequence shown here is derived from an EMBL/GenBank/DDBJ whole genome shotgun (WGS) entry which is preliminary data.</text>
</comment>
<name>A0ABN9VZ24_9DINO</name>
<accession>A0ABN9VZ24</accession>
<reference evidence="1" key="1">
    <citation type="submission" date="2023-10" db="EMBL/GenBank/DDBJ databases">
        <authorList>
            <person name="Chen Y."/>
            <person name="Shah S."/>
            <person name="Dougan E. K."/>
            <person name="Thang M."/>
            <person name="Chan C."/>
        </authorList>
    </citation>
    <scope>NUCLEOTIDE SEQUENCE [LARGE SCALE GENOMIC DNA]</scope>
</reference>
<keyword evidence="2" id="KW-1185">Reference proteome</keyword>
<evidence type="ECO:0000313" key="2">
    <source>
        <dbReference type="Proteomes" id="UP001189429"/>
    </source>
</evidence>
<dbReference type="EMBL" id="CAUYUJ010017904">
    <property type="protein sequence ID" value="CAK0878942.1"/>
    <property type="molecule type" value="Genomic_DNA"/>
</dbReference>